<protein>
    <submittedName>
        <fullName evidence="2">Uncharacterized protein</fullName>
    </submittedName>
</protein>
<evidence type="ECO:0000256" key="1">
    <source>
        <dbReference type="SAM" id="MobiDB-lite"/>
    </source>
</evidence>
<dbReference type="InParanoid" id="A0A4Q1BSF9"/>
<feature type="region of interest" description="Disordered" evidence="1">
    <location>
        <begin position="50"/>
        <end position="244"/>
    </location>
</feature>
<dbReference type="EMBL" id="SDIL01000014">
    <property type="protein sequence ID" value="RXK40822.1"/>
    <property type="molecule type" value="Genomic_DNA"/>
</dbReference>
<reference evidence="2 3" key="1">
    <citation type="submission" date="2016-06" db="EMBL/GenBank/DDBJ databases">
        <title>Evolution of pathogenesis and genome organization in the Tremellales.</title>
        <authorList>
            <person name="Cuomo C."/>
            <person name="Litvintseva A."/>
            <person name="Heitman J."/>
            <person name="Chen Y."/>
            <person name="Sun S."/>
            <person name="Springer D."/>
            <person name="Dromer F."/>
            <person name="Young S."/>
            <person name="Zeng Q."/>
            <person name="Chapman S."/>
            <person name="Gujja S."/>
            <person name="Saif S."/>
            <person name="Birren B."/>
        </authorList>
    </citation>
    <scope>NUCLEOTIDE SEQUENCE [LARGE SCALE GENOMIC DNA]</scope>
    <source>
        <strain evidence="2 3">ATCC 28783</strain>
    </source>
</reference>
<accession>A0A4Q1BSF9</accession>
<evidence type="ECO:0000313" key="3">
    <source>
        <dbReference type="Proteomes" id="UP000289152"/>
    </source>
</evidence>
<feature type="compositionally biased region" description="Polar residues" evidence="1">
    <location>
        <begin position="140"/>
        <end position="160"/>
    </location>
</feature>
<dbReference type="VEuPathDB" id="FungiDB:TREMEDRAFT_58300"/>
<gene>
    <name evidence="2" type="ORF">M231_01881</name>
</gene>
<feature type="compositionally biased region" description="Basic and acidic residues" evidence="1">
    <location>
        <begin position="87"/>
        <end position="100"/>
    </location>
</feature>
<feature type="compositionally biased region" description="Basic and acidic residues" evidence="1">
    <location>
        <begin position="163"/>
        <end position="176"/>
    </location>
</feature>
<dbReference type="Proteomes" id="UP000289152">
    <property type="component" value="Unassembled WGS sequence"/>
</dbReference>
<comment type="caution">
    <text evidence="2">The sequence shown here is derived from an EMBL/GenBank/DDBJ whole genome shotgun (WGS) entry which is preliminary data.</text>
</comment>
<evidence type="ECO:0000313" key="2">
    <source>
        <dbReference type="EMBL" id="RXK40822.1"/>
    </source>
</evidence>
<keyword evidence="3" id="KW-1185">Reference proteome</keyword>
<feature type="compositionally biased region" description="Low complexity" evidence="1">
    <location>
        <begin position="105"/>
        <end position="116"/>
    </location>
</feature>
<organism evidence="2 3">
    <name type="scientific">Tremella mesenterica</name>
    <name type="common">Jelly fungus</name>
    <dbReference type="NCBI Taxonomy" id="5217"/>
    <lineage>
        <taxon>Eukaryota</taxon>
        <taxon>Fungi</taxon>
        <taxon>Dikarya</taxon>
        <taxon>Basidiomycota</taxon>
        <taxon>Agaricomycotina</taxon>
        <taxon>Tremellomycetes</taxon>
        <taxon>Tremellales</taxon>
        <taxon>Tremellaceae</taxon>
        <taxon>Tremella</taxon>
    </lineage>
</organism>
<feature type="region of interest" description="Disordered" evidence="1">
    <location>
        <begin position="1"/>
        <end position="31"/>
    </location>
</feature>
<feature type="compositionally biased region" description="Low complexity" evidence="1">
    <location>
        <begin position="215"/>
        <end position="229"/>
    </location>
</feature>
<sequence length="244" mass="25453">MSSPVIPPVTESPASSAPRTTTFTDAPDNRWRDVMGYGKEVSWQPSVLPLNSEHIDPHRGGPFVLYRTTKDGGEGSKTSKKASKASPKTDSRRDSQDEKISVTIPPKSGGSSTPSPGRGGSFRVLERAPSIALLAGQIVSAPSSPTQTQHGTSNVPGTSSLRRKPEDGTKTSHDSQDSPTSGPTEMEQSRVSSPWTGVLKASESGPSDGAAAPDTTTGLGTGEATTFFGVLSEETKDVDDDPSS</sequence>
<dbReference type="AlphaFoldDB" id="A0A4Q1BSF9"/>
<feature type="compositionally biased region" description="Polar residues" evidence="1">
    <location>
        <begin position="12"/>
        <end position="24"/>
    </location>
</feature>
<name>A0A4Q1BSF9_TREME</name>
<proteinExistence type="predicted"/>